<keyword evidence="1" id="KW-0472">Membrane</keyword>
<dbReference type="GO" id="GO:0005829">
    <property type="term" value="C:cytosol"/>
    <property type="evidence" value="ECO:0007669"/>
    <property type="project" value="TreeGrafter"/>
</dbReference>
<dbReference type="CDD" id="cd20169">
    <property type="entry name" value="Peptidase_M90_mtfA"/>
    <property type="match status" value="1"/>
</dbReference>
<keyword evidence="1" id="KW-0812">Transmembrane</keyword>
<dbReference type="GO" id="GO:0004177">
    <property type="term" value="F:aminopeptidase activity"/>
    <property type="evidence" value="ECO:0007669"/>
    <property type="project" value="TreeGrafter"/>
</dbReference>
<keyword evidence="1" id="KW-1133">Transmembrane helix</keyword>
<dbReference type="GO" id="GO:0008237">
    <property type="term" value="F:metallopeptidase activity"/>
    <property type="evidence" value="ECO:0007669"/>
    <property type="project" value="InterPro"/>
</dbReference>
<name>A0A6M4H897_9PROT</name>
<dbReference type="Gene3D" id="1.10.472.150">
    <property type="entry name" value="Glucose-regulated metallo-peptidase M90, N-terminal domain"/>
    <property type="match status" value="1"/>
</dbReference>
<dbReference type="RefSeq" id="WP_171161770.1">
    <property type="nucleotide sequence ID" value="NZ_CP053073.1"/>
</dbReference>
<dbReference type="InterPro" id="IPR042252">
    <property type="entry name" value="MtfA_N"/>
</dbReference>
<dbReference type="InParanoid" id="A0A6M4H897"/>
<sequence length="275" mass="31054">MTPYAIGFVLLLVIAGLVGGPLFAAYRRRKARDMPFPAAWREIIDRRVPLARNLPPSLRLQLEARIQVFLLEKNFIGCDDVAITDEMRITIAAQACLLVLNRKSTPYPNLRQILVYPGAFLVDRIRPEPSGILQEERRALSGESWTQGQVVLSWEDTLNDAAIADDGRNVVIHEFAHQLDQEKGYANGAPWLGNRDRYPSWSQVLAYEFAMLQQAAFTGQPSLLNHYGATNPAEFFAVATEVFFEQPQAMAHMHPALYAEFANLYRVDPAQWPRS</sequence>
<feature type="transmembrane region" description="Helical" evidence="1">
    <location>
        <begin position="6"/>
        <end position="26"/>
    </location>
</feature>
<dbReference type="Pfam" id="PF06167">
    <property type="entry name" value="Peptidase_M90"/>
    <property type="match status" value="1"/>
</dbReference>
<dbReference type="InterPro" id="IPR024079">
    <property type="entry name" value="MetalloPept_cat_dom_sf"/>
</dbReference>
<dbReference type="EMBL" id="CP053073">
    <property type="protein sequence ID" value="QJR14933.1"/>
    <property type="molecule type" value="Genomic_DNA"/>
</dbReference>
<organism evidence="2 3">
    <name type="scientific">Usitatibacter palustris</name>
    <dbReference type="NCBI Taxonomy" id="2732487"/>
    <lineage>
        <taxon>Bacteria</taxon>
        <taxon>Pseudomonadati</taxon>
        <taxon>Pseudomonadota</taxon>
        <taxon>Betaproteobacteria</taxon>
        <taxon>Nitrosomonadales</taxon>
        <taxon>Usitatibacteraceae</taxon>
        <taxon>Usitatibacter</taxon>
    </lineage>
</organism>
<accession>A0A6M4H897</accession>
<dbReference type="SUPFAM" id="SSF55486">
    <property type="entry name" value="Metalloproteases ('zincins'), catalytic domain"/>
    <property type="match status" value="1"/>
</dbReference>
<evidence type="ECO:0000313" key="2">
    <source>
        <dbReference type="EMBL" id="QJR14933.1"/>
    </source>
</evidence>
<dbReference type="Proteomes" id="UP000503096">
    <property type="component" value="Chromosome"/>
</dbReference>
<gene>
    <name evidence="2" type="primary">mtfA_1</name>
    <name evidence="2" type="ORF">DSM104440_01748</name>
</gene>
<keyword evidence="3" id="KW-1185">Reference proteome</keyword>
<dbReference type="KEGG" id="upl:DSM104440_01748"/>
<dbReference type="AlphaFoldDB" id="A0A6M4H897"/>
<dbReference type="InterPro" id="IPR010384">
    <property type="entry name" value="MtfA_fam"/>
</dbReference>
<evidence type="ECO:0000313" key="3">
    <source>
        <dbReference type="Proteomes" id="UP000503096"/>
    </source>
</evidence>
<dbReference type="PANTHER" id="PTHR30164">
    <property type="entry name" value="MTFA PEPTIDASE"/>
    <property type="match status" value="1"/>
</dbReference>
<reference evidence="2 3" key="1">
    <citation type="submission" date="2020-04" db="EMBL/GenBank/DDBJ databases">
        <title>Usitatibacter rugosus gen. nov., sp. nov. and Usitatibacter palustris sp. nov., novel members of Usitatibacteraceae fam. nov. within the order Nitrosomonadales isolated from soil.</title>
        <authorList>
            <person name="Huber K.J."/>
            <person name="Neumann-Schaal M."/>
            <person name="Geppert A."/>
            <person name="Luckner M."/>
            <person name="Wanner G."/>
            <person name="Overmann J."/>
        </authorList>
    </citation>
    <scope>NUCLEOTIDE SEQUENCE [LARGE SCALE GENOMIC DNA]</scope>
    <source>
        <strain evidence="2 3">Swamp67</strain>
    </source>
</reference>
<dbReference type="PANTHER" id="PTHR30164:SF2">
    <property type="entry name" value="PROTEIN MTFA"/>
    <property type="match status" value="1"/>
</dbReference>
<proteinExistence type="predicted"/>
<protein>
    <submittedName>
        <fullName evidence="2">Protein MtfA</fullName>
    </submittedName>
</protein>
<evidence type="ECO:0000256" key="1">
    <source>
        <dbReference type="SAM" id="Phobius"/>
    </source>
</evidence>
<dbReference type="Gene3D" id="3.40.390.10">
    <property type="entry name" value="Collagenase (Catalytic Domain)"/>
    <property type="match status" value="1"/>
</dbReference>